<feature type="chain" id="PRO_5039072873" description="Alpha-2-macroglobulin bait region domain-containing protein" evidence="1">
    <location>
        <begin position="19"/>
        <end position="670"/>
    </location>
</feature>
<evidence type="ECO:0000313" key="4">
    <source>
        <dbReference type="Proteomes" id="UP001046870"/>
    </source>
</evidence>
<dbReference type="Gene3D" id="2.60.40.1930">
    <property type="match status" value="3"/>
</dbReference>
<organism evidence="3 4">
    <name type="scientific">Megalops atlanticus</name>
    <name type="common">Tarpon</name>
    <name type="synonym">Clupea gigantea</name>
    <dbReference type="NCBI Taxonomy" id="7932"/>
    <lineage>
        <taxon>Eukaryota</taxon>
        <taxon>Metazoa</taxon>
        <taxon>Chordata</taxon>
        <taxon>Craniata</taxon>
        <taxon>Vertebrata</taxon>
        <taxon>Euteleostomi</taxon>
        <taxon>Actinopterygii</taxon>
        <taxon>Neopterygii</taxon>
        <taxon>Teleostei</taxon>
        <taxon>Elopiformes</taxon>
        <taxon>Megalopidae</taxon>
        <taxon>Megalops</taxon>
    </lineage>
</organism>
<dbReference type="InterPro" id="IPR041425">
    <property type="entry name" value="C3/4/5_MG1"/>
</dbReference>
<dbReference type="GO" id="GO:0004866">
    <property type="term" value="F:endopeptidase inhibitor activity"/>
    <property type="evidence" value="ECO:0007669"/>
    <property type="project" value="InterPro"/>
</dbReference>
<dbReference type="SMART" id="SM01359">
    <property type="entry name" value="A2M_N_2"/>
    <property type="match status" value="1"/>
</dbReference>
<dbReference type="Gene3D" id="2.60.40.10">
    <property type="entry name" value="Immunoglobulins"/>
    <property type="match status" value="1"/>
</dbReference>
<dbReference type="Gene3D" id="2.60.40.1940">
    <property type="match status" value="1"/>
</dbReference>
<evidence type="ECO:0000313" key="3">
    <source>
        <dbReference type="EMBL" id="KAG7480443.1"/>
    </source>
</evidence>
<dbReference type="InterPro" id="IPR011625">
    <property type="entry name" value="A2M_N_BRD"/>
</dbReference>
<dbReference type="InterPro" id="IPR050473">
    <property type="entry name" value="A2M/Complement_sys"/>
</dbReference>
<dbReference type="Pfam" id="PF07703">
    <property type="entry name" value="A2M_BRD"/>
    <property type="match status" value="1"/>
</dbReference>
<dbReference type="EMBL" id="JAFDVH010000004">
    <property type="protein sequence ID" value="KAG7480443.1"/>
    <property type="molecule type" value="Genomic_DNA"/>
</dbReference>
<feature type="signal peptide" evidence="1">
    <location>
        <begin position="1"/>
        <end position="18"/>
    </location>
</feature>
<dbReference type="InterPro" id="IPR040839">
    <property type="entry name" value="MG4"/>
</dbReference>
<dbReference type="Gene3D" id="6.20.50.160">
    <property type="match status" value="1"/>
</dbReference>
<dbReference type="Proteomes" id="UP001046870">
    <property type="component" value="Chromosome 4"/>
</dbReference>
<keyword evidence="4" id="KW-1185">Reference proteome</keyword>
<keyword evidence="1" id="KW-0732">Signal</keyword>
<reference evidence="3" key="1">
    <citation type="submission" date="2021-01" db="EMBL/GenBank/DDBJ databases">
        <authorList>
            <person name="Zahm M."/>
            <person name="Roques C."/>
            <person name="Cabau C."/>
            <person name="Klopp C."/>
            <person name="Donnadieu C."/>
            <person name="Jouanno E."/>
            <person name="Lampietro C."/>
            <person name="Louis A."/>
            <person name="Herpin A."/>
            <person name="Echchiki A."/>
            <person name="Berthelot C."/>
            <person name="Parey E."/>
            <person name="Roest-Crollius H."/>
            <person name="Braasch I."/>
            <person name="Postlethwait J."/>
            <person name="Bobe J."/>
            <person name="Montfort J."/>
            <person name="Bouchez O."/>
            <person name="Begum T."/>
            <person name="Mejri S."/>
            <person name="Adams A."/>
            <person name="Chen W.-J."/>
            <person name="Guiguen Y."/>
        </authorList>
    </citation>
    <scope>NUCLEOTIDE SEQUENCE</scope>
    <source>
        <strain evidence="3">YG-15Mar2019-1</strain>
        <tissue evidence="3">Brain</tissue>
    </source>
</reference>
<evidence type="ECO:0000256" key="1">
    <source>
        <dbReference type="SAM" id="SignalP"/>
    </source>
</evidence>
<gene>
    <name evidence="3" type="ORF">MATL_G00056120</name>
</gene>
<evidence type="ECO:0000259" key="2">
    <source>
        <dbReference type="SMART" id="SM01359"/>
    </source>
</evidence>
<dbReference type="PANTHER" id="PTHR11412">
    <property type="entry name" value="MACROGLOBULIN / COMPLEMENT"/>
    <property type="match status" value="1"/>
</dbReference>
<dbReference type="Pfam" id="PF17791">
    <property type="entry name" value="MG3"/>
    <property type="match status" value="1"/>
</dbReference>
<name>A0A9D3QAM4_MEGAT</name>
<proteinExistence type="predicted"/>
<dbReference type="PANTHER" id="PTHR11412:SF83">
    <property type="entry name" value="COMPLEMENT C5"/>
    <property type="match status" value="1"/>
</dbReference>
<dbReference type="AlphaFoldDB" id="A0A9D3QAM4"/>
<protein>
    <recommendedName>
        <fullName evidence="2">Alpha-2-macroglobulin bait region domain-containing protein</fullName>
    </recommendedName>
</protein>
<comment type="caution">
    <text evidence="3">The sequence shown here is derived from an EMBL/GenBank/DDBJ whole genome shotgun (WGS) entry which is preliminary data.</text>
</comment>
<dbReference type="Pfam" id="PF01835">
    <property type="entry name" value="MG2"/>
    <property type="match status" value="1"/>
</dbReference>
<dbReference type="InterPro" id="IPR002890">
    <property type="entry name" value="MG2"/>
</dbReference>
<dbReference type="Pfam" id="PF17790">
    <property type="entry name" value="MG1"/>
    <property type="match status" value="1"/>
</dbReference>
<dbReference type="Pfam" id="PF17789">
    <property type="entry name" value="MG4"/>
    <property type="match status" value="1"/>
</dbReference>
<dbReference type="InterPro" id="IPR013783">
    <property type="entry name" value="Ig-like_fold"/>
</dbReference>
<sequence length="670" mass="74438">MNLLLLHTLLLAFGWTKAQDRTYLLTAPKVLRLGAAERLVIQLFGYQQNSSSTFTVSLKSYPDKRRTFASESVTLNAGTRFQGVATLRLLPTDFPEEDSSVYLEARSSDFTTEEKILVSRDNGFLFIQTDKPLYTPEQSVKVRVFSLNSELKPARRPVTLTFMDPEAVKVNIVDLQDVTGVISMPNPFKIPLKPKPGVWKIEATYTSDYSTRATVEFEVKEYVLPSISIIIQPEANYISTATFETFKLKVLARYVHGTPVANAQVFLKFGYIDGQNTIVIPASLTREEMQNGEVEVTLFIQEVLKAHGEGPTSLQELDGKLLYVVVTVQETTGGISQEAELATVKFSRSPYTLGLIATPPFIKPGLPYFIRVQVRDPVGQPVSRVGVTARAFFTSEQEGEKRLDHSGSQDGQASQRDGTVLFIYNLPTDARTASFTLQTADQRLDAGSQATLSYSAEAYRSENGRYLYIDWASGYRELHVGDYATINVYFYHHPSLQIPYFSYQLVSKGQVVKFETIPRVGSASFQSINFAVTPDMVPSVRLLVYYIMKGEARAELVADSVWMDVRGQCIGNLKTELLLPDKQYRPKDNLPLKVKARQGSLVAFSSVDTAIYNLRAASHDPLTRALRHIEHSDQGCGGGGGRDNADVFRLAGLTFMTNANAKAIPPEDGT</sequence>
<accession>A0A9D3QAM4</accession>
<dbReference type="InterPro" id="IPR041555">
    <property type="entry name" value="MG3"/>
</dbReference>
<dbReference type="OrthoDB" id="8901767at2759"/>
<feature type="domain" description="Alpha-2-macroglobulin bait region" evidence="2">
    <location>
        <begin position="469"/>
        <end position="614"/>
    </location>
</feature>